<dbReference type="SUPFAM" id="SSF49464">
    <property type="entry name" value="Carboxypeptidase regulatory domain-like"/>
    <property type="match status" value="1"/>
</dbReference>
<feature type="domain" description="TonB-dependent receptor plug" evidence="1">
    <location>
        <begin position="719"/>
        <end position="807"/>
    </location>
</feature>
<name>A0A4R6SU26_9SPHI</name>
<protein>
    <submittedName>
        <fullName evidence="2">TonB-dependent SusC/RagA subfamily outer membrane receptor</fullName>
    </submittedName>
</protein>
<evidence type="ECO:0000259" key="1">
    <source>
        <dbReference type="Pfam" id="PF07715"/>
    </source>
</evidence>
<evidence type="ECO:0000313" key="3">
    <source>
        <dbReference type="Proteomes" id="UP000295620"/>
    </source>
</evidence>
<dbReference type="Gene3D" id="2.60.40.1930">
    <property type="match status" value="1"/>
</dbReference>
<keyword evidence="3" id="KW-1185">Reference proteome</keyword>
<accession>A0A4R6SU26</accession>
<proteinExistence type="predicted"/>
<dbReference type="Pfam" id="PF07715">
    <property type="entry name" value="Plug"/>
    <property type="match status" value="1"/>
</dbReference>
<dbReference type="InterPro" id="IPR012910">
    <property type="entry name" value="Plug_dom"/>
</dbReference>
<comment type="caution">
    <text evidence="2">The sequence shown here is derived from an EMBL/GenBank/DDBJ whole genome shotgun (WGS) entry which is preliminary data.</text>
</comment>
<keyword evidence="2" id="KW-0675">Receptor</keyword>
<dbReference type="AlphaFoldDB" id="A0A4R6SU26"/>
<reference evidence="2 3" key="1">
    <citation type="submission" date="2019-03" db="EMBL/GenBank/DDBJ databases">
        <title>Genomic Encyclopedia of Archaeal and Bacterial Type Strains, Phase II (KMG-II): from individual species to whole genera.</title>
        <authorList>
            <person name="Goeker M."/>
        </authorList>
    </citation>
    <scope>NUCLEOTIDE SEQUENCE [LARGE SCALE GENOMIC DNA]</scope>
    <source>
        <strain evidence="2 3">DSM 19035</strain>
    </source>
</reference>
<sequence length="912" mass="101145">MPQYTYIEALLFNAQMLMRRNLSLFFLFIVACAALAYKIDDDPFSVLIKKMQDYTEKYPQEKVHLHLDKPYYAVGDDIWFKAYVINSQTSKPSSISGILYVELINEKDSVKQQLKLPLMDGISWGDFKLPDTFTEGNYRIRAYTQLMRNAGPEFFFDKTIQIGNSWANQVFTSTKYEFSKENNADKVNVSIDFKDKDGKPYVENDVSYDVQLNYKSMAKGKAVTDAQGKINLSFLNSQPALYKSGKIIATLTLPDKKKITKEFPVNAASSAVDVQFFPESGNMLLEMPNKIGIKAVNAAGLGEDIKVSILNKDGLAVTESATEHLGMGNFMLVPETGQTYSAKVTFKDGSQRTMSLPTVVPEGYIISTSSNEENIVVKILISKKFVGQGELRLVAQHSSNVYFTVKTSSQKQVAVASIPKKDLPSGIIQLTLFSPANLPICERLVFVNNGADQINTTISTSKTSYSPKEKVDITLQASNSSKPVQGSFSVSVTNTASVKPNEESESNILSSLLLTSDLAGYIEKPNYYFLNKDEKAQRNLDNLMLTQGWSRILWKNVLSNTPPVTRFQAEKTMQISGTVTTYGNKPVPKGKVSLFSSSGGFFATDTLTDDKGRFVFELSFTDSTKFIVQARNEKGRKSVDIKIDAVPNQVVTRNKNTGDIEINVNEALSGYLKQSQNYFDELTRRGVLERSIVLKEVNITEKKNPAKNSSNWNGAGNADQVITADQIKNCMTLSQCLQGRVAGMIMRAGVPYLMRNGGQIPMTIMVDGMNVGSDFLDNIVVDDIETIEVLKSVGTTAIYGSNGAGGILLITTKRGEARSAASFFAPGIITYNPKGFSLLRTFYSPKYDVETPDNRSDFRSTVYWNPHIVTNESGKAEFNFYNTSETGTYRIVVEGMDLFGNIVHAVHTYEVK</sequence>
<evidence type="ECO:0000313" key="2">
    <source>
        <dbReference type="EMBL" id="TDQ09268.1"/>
    </source>
</evidence>
<dbReference type="EMBL" id="SNYC01000004">
    <property type="protein sequence ID" value="TDQ09268.1"/>
    <property type="molecule type" value="Genomic_DNA"/>
</dbReference>
<gene>
    <name evidence="2" type="ORF">ATK78_1422</name>
</gene>
<dbReference type="Gene3D" id="2.170.130.10">
    <property type="entry name" value="TonB-dependent receptor, plug domain"/>
    <property type="match status" value="1"/>
</dbReference>
<dbReference type="InterPro" id="IPR037066">
    <property type="entry name" value="Plug_dom_sf"/>
</dbReference>
<dbReference type="SUPFAM" id="SSF56935">
    <property type="entry name" value="Porins"/>
    <property type="match status" value="1"/>
</dbReference>
<dbReference type="InterPro" id="IPR008969">
    <property type="entry name" value="CarboxyPept-like_regulatory"/>
</dbReference>
<organism evidence="2 3">
    <name type="scientific">Pedobacter metabolipauper</name>
    <dbReference type="NCBI Taxonomy" id="425513"/>
    <lineage>
        <taxon>Bacteria</taxon>
        <taxon>Pseudomonadati</taxon>
        <taxon>Bacteroidota</taxon>
        <taxon>Sphingobacteriia</taxon>
        <taxon>Sphingobacteriales</taxon>
        <taxon>Sphingobacteriaceae</taxon>
        <taxon>Pedobacter</taxon>
    </lineage>
</organism>
<dbReference type="Proteomes" id="UP000295620">
    <property type="component" value="Unassembled WGS sequence"/>
</dbReference>